<reference evidence="2" key="1">
    <citation type="submission" date="2017-09" db="EMBL/GenBank/DDBJ databases">
        <title>Depth-based differentiation of microbial function through sediment-hosted aquifers and enrichment of novel symbionts in the deep terrestrial subsurface.</title>
        <authorList>
            <person name="Probst A.J."/>
            <person name="Ladd B."/>
            <person name="Jarett J.K."/>
            <person name="Geller-Mcgrath D.E."/>
            <person name="Sieber C.M.K."/>
            <person name="Emerson J.B."/>
            <person name="Anantharaman K."/>
            <person name="Thomas B.C."/>
            <person name="Malmstrom R."/>
            <person name="Stieglmeier M."/>
            <person name="Klingl A."/>
            <person name="Woyke T."/>
            <person name="Ryan C.M."/>
            <person name="Banfield J.F."/>
        </authorList>
    </citation>
    <scope>NUCLEOTIDE SEQUENCE [LARGE SCALE GENOMIC DNA]</scope>
</reference>
<accession>A0A2H0VDL3</accession>
<dbReference type="EMBL" id="PFAJ01000040">
    <property type="protein sequence ID" value="PIR97176.1"/>
    <property type="molecule type" value="Genomic_DNA"/>
</dbReference>
<evidence type="ECO:0000313" key="1">
    <source>
        <dbReference type="EMBL" id="PIR97176.1"/>
    </source>
</evidence>
<dbReference type="AlphaFoldDB" id="A0A2H0VDL3"/>
<protein>
    <submittedName>
        <fullName evidence="1">Uncharacterized protein</fullName>
    </submittedName>
</protein>
<evidence type="ECO:0000313" key="2">
    <source>
        <dbReference type="Proteomes" id="UP000230557"/>
    </source>
</evidence>
<gene>
    <name evidence="1" type="ORF">COT91_02755</name>
</gene>
<dbReference type="Proteomes" id="UP000230557">
    <property type="component" value="Unassembled WGS sequence"/>
</dbReference>
<organism evidence="1 2">
    <name type="scientific">Candidatus Doudnabacteria bacterium CG10_big_fil_rev_8_21_14_0_10_41_10</name>
    <dbReference type="NCBI Taxonomy" id="1974551"/>
    <lineage>
        <taxon>Bacteria</taxon>
        <taxon>Candidatus Doudnaibacteriota</taxon>
    </lineage>
</organism>
<feature type="non-terminal residue" evidence="1">
    <location>
        <position position="1"/>
    </location>
</feature>
<comment type="caution">
    <text evidence="1">The sequence shown here is derived from an EMBL/GenBank/DDBJ whole genome shotgun (WGS) entry which is preliminary data.</text>
</comment>
<name>A0A2H0VDL3_9BACT</name>
<sequence length="60" mass="6731">VALDRYATPPKTKKLGKAKLLYHKKRPRGIRGYLYCHSDWTPSGVEEVTEKSLVGTTMPG</sequence>
<proteinExistence type="predicted"/>